<proteinExistence type="predicted"/>
<dbReference type="Pfam" id="PF00578">
    <property type="entry name" value="AhpC-TSA"/>
    <property type="match status" value="1"/>
</dbReference>
<reference evidence="4 5" key="1">
    <citation type="submission" date="2012-06" db="EMBL/GenBank/DDBJ databases">
        <title>Finished chromosome of genome of Microcoleus sp. PCC 7113.</title>
        <authorList>
            <consortium name="US DOE Joint Genome Institute"/>
            <person name="Gugger M."/>
            <person name="Coursin T."/>
            <person name="Rippka R."/>
            <person name="Tandeau De Marsac N."/>
            <person name="Huntemann M."/>
            <person name="Wei C.-L."/>
            <person name="Han J."/>
            <person name="Detter J.C."/>
            <person name="Han C."/>
            <person name="Tapia R."/>
            <person name="Chen A."/>
            <person name="Kyrpides N."/>
            <person name="Mavromatis K."/>
            <person name="Markowitz V."/>
            <person name="Szeto E."/>
            <person name="Ivanova N."/>
            <person name="Pagani I."/>
            <person name="Pati A."/>
            <person name="Goodwin L."/>
            <person name="Nordberg H.P."/>
            <person name="Cantor M.N."/>
            <person name="Hua S.X."/>
            <person name="Woyke T."/>
            <person name="Kerfeld C.A."/>
        </authorList>
    </citation>
    <scope>NUCLEOTIDE SEQUENCE [LARGE SCALE GENOMIC DNA]</scope>
    <source>
        <strain evidence="4 5">PCC 7113</strain>
    </source>
</reference>
<name>K9WQW6_9CYAN</name>
<dbReference type="AlphaFoldDB" id="K9WQW6"/>
<evidence type="ECO:0000256" key="2">
    <source>
        <dbReference type="SAM" id="SignalP"/>
    </source>
</evidence>
<dbReference type="KEGG" id="mic:Mic7113_6375"/>
<evidence type="ECO:0000313" key="5">
    <source>
        <dbReference type="Proteomes" id="UP000010471"/>
    </source>
</evidence>
<dbReference type="CDD" id="cd02969">
    <property type="entry name" value="PRX_like1"/>
    <property type="match status" value="1"/>
</dbReference>
<dbReference type="RefSeq" id="WP_015186089.1">
    <property type="nucleotide sequence ID" value="NC_019738.1"/>
</dbReference>
<dbReference type="PATRIC" id="fig|1173027.3.peg.7052"/>
<evidence type="ECO:0000259" key="3">
    <source>
        <dbReference type="PROSITE" id="PS51352"/>
    </source>
</evidence>
<feature type="chain" id="PRO_5003937521" evidence="2">
    <location>
        <begin position="21"/>
        <end position="238"/>
    </location>
</feature>
<dbReference type="Gene3D" id="3.40.30.10">
    <property type="entry name" value="Glutaredoxin"/>
    <property type="match status" value="1"/>
</dbReference>
<feature type="region of interest" description="Disordered" evidence="1">
    <location>
        <begin position="22"/>
        <end position="54"/>
    </location>
</feature>
<dbReference type="PANTHER" id="PTHR43640">
    <property type="entry name" value="OS07G0260300 PROTEIN"/>
    <property type="match status" value="1"/>
</dbReference>
<dbReference type="GO" id="GO:0016209">
    <property type="term" value="F:antioxidant activity"/>
    <property type="evidence" value="ECO:0007669"/>
    <property type="project" value="InterPro"/>
</dbReference>
<dbReference type="eggNOG" id="COG1225">
    <property type="taxonomic scope" value="Bacteria"/>
</dbReference>
<dbReference type="Proteomes" id="UP000010471">
    <property type="component" value="Chromosome"/>
</dbReference>
<evidence type="ECO:0000256" key="1">
    <source>
        <dbReference type="SAM" id="MobiDB-lite"/>
    </source>
</evidence>
<dbReference type="STRING" id="1173027.Mic7113_6375"/>
<dbReference type="InterPro" id="IPR036249">
    <property type="entry name" value="Thioredoxin-like_sf"/>
</dbReference>
<feature type="domain" description="Thioredoxin" evidence="3">
    <location>
        <begin position="59"/>
        <end position="214"/>
    </location>
</feature>
<dbReference type="HOGENOM" id="CLU_076204_3_0_3"/>
<dbReference type="InterPro" id="IPR013766">
    <property type="entry name" value="Thioredoxin_domain"/>
</dbReference>
<dbReference type="PANTHER" id="PTHR43640:SF1">
    <property type="entry name" value="THIOREDOXIN-DEPENDENT PEROXIREDOXIN"/>
    <property type="match status" value="1"/>
</dbReference>
<protein>
    <submittedName>
        <fullName evidence="4">Peroxiredoxin</fullName>
    </submittedName>
</protein>
<dbReference type="InterPro" id="IPR047262">
    <property type="entry name" value="PRX-like1"/>
</dbReference>
<sequence length="238" mass="24996">MLQKSFLVGAIATLVTLTTACSTPNQTASNSGTTNPTESTTQPASNQPVTSTQASATVARVGEPAPDFTGVDSNGKTHRLSDFKGKTVVLEWTNHECPFVRKHYESGNMQKLQKAATGDGVVWLSVVSSAPGQQGNVEGQKANELTKSRNAAPTAVLLDSDGTIGRTYSARTTPHMFVITPEGKLAYAGAIDSISSSNKADVSKAENYVTDALKAVKNGQPVSKPTTQPYGCSVKYKA</sequence>
<feature type="signal peptide" evidence="2">
    <location>
        <begin position="1"/>
        <end position="20"/>
    </location>
</feature>
<dbReference type="PROSITE" id="PS51257">
    <property type="entry name" value="PROKAR_LIPOPROTEIN"/>
    <property type="match status" value="1"/>
</dbReference>
<keyword evidence="2" id="KW-0732">Signal</keyword>
<dbReference type="GO" id="GO:0016491">
    <property type="term" value="F:oxidoreductase activity"/>
    <property type="evidence" value="ECO:0007669"/>
    <property type="project" value="InterPro"/>
</dbReference>
<dbReference type="EMBL" id="CP003630">
    <property type="protein sequence ID" value="AFZ21962.1"/>
    <property type="molecule type" value="Genomic_DNA"/>
</dbReference>
<dbReference type="PROSITE" id="PS51352">
    <property type="entry name" value="THIOREDOXIN_2"/>
    <property type="match status" value="1"/>
</dbReference>
<organism evidence="4 5">
    <name type="scientific">Allocoleopsis franciscana PCC 7113</name>
    <dbReference type="NCBI Taxonomy" id="1173027"/>
    <lineage>
        <taxon>Bacteria</taxon>
        <taxon>Bacillati</taxon>
        <taxon>Cyanobacteriota</taxon>
        <taxon>Cyanophyceae</taxon>
        <taxon>Coleofasciculales</taxon>
        <taxon>Coleofasciculaceae</taxon>
        <taxon>Allocoleopsis</taxon>
        <taxon>Allocoleopsis franciscana</taxon>
    </lineage>
</organism>
<evidence type="ECO:0000313" key="4">
    <source>
        <dbReference type="EMBL" id="AFZ21962.1"/>
    </source>
</evidence>
<keyword evidence="5" id="KW-1185">Reference proteome</keyword>
<accession>K9WQW6</accession>
<dbReference type="SUPFAM" id="SSF52833">
    <property type="entry name" value="Thioredoxin-like"/>
    <property type="match status" value="1"/>
</dbReference>
<dbReference type="InterPro" id="IPR000866">
    <property type="entry name" value="AhpC/TSA"/>
</dbReference>
<gene>
    <name evidence="4" type="ORF">Mic7113_6375</name>
</gene>